<sequence length="168" mass="19122">MRKVIVSAYDERWPNAFENAAAEIRSMLESNCLDVQHIGSTAVPGIAAKPVIDLLVIVSDIEAIDRFEEDFRKLGYQAKGENGLAGRRYYERGGNERTHHVHCYEQGNPEILRHLAFRDFLMVNPQVAEAYGELKMKLAKQYPLDIEQYINGKQAMVQEIEKKAIGEI</sequence>
<dbReference type="AlphaFoldDB" id="A0A0U2YUD9"/>
<dbReference type="PANTHER" id="PTHR34822">
    <property type="entry name" value="GRPB DOMAIN PROTEIN (AFU_ORTHOLOGUE AFUA_1G01530)"/>
    <property type="match status" value="1"/>
</dbReference>
<dbReference type="PANTHER" id="PTHR34822:SF1">
    <property type="entry name" value="GRPB FAMILY PROTEIN"/>
    <property type="match status" value="1"/>
</dbReference>
<gene>
    <name evidence="1" type="ORF">AUC31_08270</name>
</gene>
<name>A0A0U2YUD9_9BACL</name>
<dbReference type="Proteomes" id="UP000067683">
    <property type="component" value="Chromosome"/>
</dbReference>
<evidence type="ECO:0008006" key="3">
    <source>
        <dbReference type="Google" id="ProtNLM"/>
    </source>
</evidence>
<dbReference type="SUPFAM" id="SSF81301">
    <property type="entry name" value="Nucleotidyltransferase"/>
    <property type="match status" value="1"/>
</dbReference>
<evidence type="ECO:0000313" key="2">
    <source>
        <dbReference type="Proteomes" id="UP000067683"/>
    </source>
</evidence>
<organism evidence="1 2">
    <name type="scientific">Planococcus rifietoensis</name>
    <dbReference type="NCBI Taxonomy" id="200991"/>
    <lineage>
        <taxon>Bacteria</taxon>
        <taxon>Bacillati</taxon>
        <taxon>Bacillota</taxon>
        <taxon>Bacilli</taxon>
        <taxon>Bacillales</taxon>
        <taxon>Caryophanaceae</taxon>
        <taxon>Planococcus</taxon>
    </lineage>
</organism>
<dbReference type="OrthoDB" id="9799092at2"/>
<dbReference type="STRING" id="200991.AUC31_08270"/>
<dbReference type="Gene3D" id="3.30.460.10">
    <property type="entry name" value="Beta Polymerase, domain 2"/>
    <property type="match status" value="1"/>
</dbReference>
<dbReference type="KEGG" id="prt:AUC31_08270"/>
<accession>A0A0U2YUD9</accession>
<dbReference type="Pfam" id="PF04229">
    <property type="entry name" value="GrpB"/>
    <property type="match status" value="1"/>
</dbReference>
<keyword evidence="2" id="KW-1185">Reference proteome</keyword>
<reference evidence="1" key="1">
    <citation type="submission" date="2016-01" db="EMBL/GenBank/DDBJ databases">
        <title>Complete genome of Planococcus rifietoensis type strain M8.</title>
        <authorList>
            <person name="See-Too W.S."/>
        </authorList>
    </citation>
    <scope>NUCLEOTIDE SEQUENCE [LARGE SCALE GENOMIC DNA]</scope>
    <source>
        <strain evidence="1">M8</strain>
    </source>
</reference>
<protein>
    <recommendedName>
        <fullName evidence="3">GrpB family protein</fullName>
    </recommendedName>
</protein>
<dbReference type="EMBL" id="CP013659">
    <property type="protein sequence ID" value="ALS75214.1"/>
    <property type="molecule type" value="Genomic_DNA"/>
</dbReference>
<evidence type="ECO:0000313" key="1">
    <source>
        <dbReference type="EMBL" id="ALS75214.1"/>
    </source>
</evidence>
<proteinExistence type="predicted"/>
<dbReference type="RefSeq" id="WP_058381921.1">
    <property type="nucleotide sequence ID" value="NZ_CP013659.2"/>
</dbReference>
<dbReference type="InterPro" id="IPR007344">
    <property type="entry name" value="GrpB/CoaE"/>
</dbReference>
<dbReference type="InterPro" id="IPR043519">
    <property type="entry name" value="NT_sf"/>
</dbReference>